<keyword evidence="2" id="KW-0732">Signal</keyword>
<feature type="transmembrane region" description="Helical" evidence="1">
    <location>
        <begin position="255"/>
        <end position="276"/>
    </location>
</feature>
<evidence type="ECO:0000256" key="1">
    <source>
        <dbReference type="SAM" id="Phobius"/>
    </source>
</evidence>
<protein>
    <submittedName>
        <fullName evidence="3">Uncharacterized protein</fullName>
    </submittedName>
</protein>
<feature type="transmembrane region" description="Helical" evidence="1">
    <location>
        <begin position="209"/>
        <end position="234"/>
    </location>
</feature>
<keyword evidence="1" id="KW-1133">Transmembrane helix</keyword>
<proteinExistence type="predicted"/>
<dbReference type="Proteomes" id="UP000829196">
    <property type="component" value="Unassembled WGS sequence"/>
</dbReference>
<feature type="chain" id="PRO_5035878473" evidence="2">
    <location>
        <begin position="17"/>
        <end position="287"/>
    </location>
</feature>
<evidence type="ECO:0000256" key="2">
    <source>
        <dbReference type="SAM" id="SignalP"/>
    </source>
</evidence>
<reference evidence="3" key="1">
    <citation type="journal article" date="2022" name="Front. Genet.">
        <title>Chromosome-Scale Assembly of the Dendrobium nobile Genome Provides Insights Into the Molecular Mechanism of the Biosynthesis of the Medicinal Active Ingredient of Dendrobium.</title>
        <authorList>
            <person name="Xu Q."/>
            <person name="Niu S.-C."/>
            <person name="Li K.-L."/>
            <person name="Zheng P.-J."/>
            <person name="Zhang X.-J."/>
            <person name="Jia Y."/>
            <person name="Liu Y."/>
            <person name="Niu Y.-X."/>
            <person name="Yu L.-H."/>
            <person name="Chen D.-F."/>
            <person name="Zhang G.-Q."/>
        </authorList>
    </citation>
    <scope>NUCLEOTIDE SEQUENCE</scope>
    <source>
        <tissue evidence="3">Leaf</tissue>
    </source>
</reference>
<organism evidence="3 4">
    <name type="scientific">Dendrobium nobile</name>
    <name type="common">Orchid</name>
    <dbReference type="NCBI Taxonomy" id="94219"/>
    <lineage>
        <taxon>Eukaryota</taxon>
        <taxon>Viridiplantae</taxon>
        <taxon>Streptophyta</taxon>
        <taxon>Embryophyta</taxon>
        <taxon>Tracheophyta</taxon>
        <taxon>Spermatophyta</taxon>
        <taxon>Magnoliopsida</taxon>
        <taxon>Liliopsida</taxon>
        <taxon>Asparagales</taxon>
        <taxon>Orchidaceae</taxon>
        <taxon>Epidendroideae</taxon>
        <taxon>Malaxideae</taxon>
        <taxon>Dendrobiinae</taxon>
        <taxon>Dendrobium</taxon>
    </lineage>
</organism>
<name>A0A8T3CFS4_DENNO</name>
<feature type="signal peptide" evidence="2">
    <location>
        <begin position="1"/>
        <end position="16"/>
    </location>
</feature>
<gene>
    <name evidence="3" type="ORF">KFK09_000743</name>
</gene>
<keyword evidence="4" id="KW-1185">Reference proteome</keyword>
<keyword evidence="1" id="KW-0812">Transmembrane</keyword>
<accession>A0A8T3CFS4</accession>
<keyword evidence="1" id="KW-0472">Membrane</keyword>
<sequence>MFLFCSVFCFGSQAIADPFSSFHFVLMQNSGSFSLLDWLVTDYFFPGYCESGGRLDLVYCSLRPGWELDLFLYLELELDWVFYGHPLLMSHFCLLILWILGCFDNCWNCILTYRLCIHHLECHIILNMTWNMNSNGISYNCYVFRIYVLNYCKDFDGASVNCIPLNRLMINFCDISVCRGYETNAISIPMVNPLYGCSIQGICFTIFKFHLYLLFSFLSNFLLSFLASLFYRFLELRARFVQGIFRGFLSMLKNFSILFLVFDHRMFLGFLVILVSRDLRLLGFFLI</sequence>
<evidence type="ECO:0000313" key="3">
    <source>
        <dbReference type="EMBL" id="KAI0531190.1"/>
    </source>
</evidence>
<dbReference type="AlphaFoldDB" id="A0A8T3CFS4"/>
<comment type="caution">
    <text evidence="3">The sequence shown here is derived from an EMBL/GenBank/DDBJ whole genome shotgun (WGS) entry which is preliminary data.</text>
</comment>
<evidence type="ECO:0000313" key="4">
    <source>
        <dbReference type="Proteomes" id="UP000829196"/>
    </source>
</evidence>
<dbReference type="EMBL" id="JAGYWB010000001">
    <property type="protein sequence ID" value="KAI0531190.1"/>
    <property type="molecule type" value="Genomic_DNA"/>
</dbReference>